<name>A0ABT5IUD7_9NEIS</name>
<proteinExistence type="predicted"/>
<keyword evidence="2" id="KW-1185">Reference proteome</keyword>
<gene>
    <name evidence="1" type="ORF">PQU95_02985</name>
</gene>
<reference evidence="1 2" key="1">
    <citation type="submission" date="2023-01" db="EMBL/GenBank/DDBJ databases">
        <title>Novel species of the genus Vogesella isolated from rivers.</title>
        <authorList>
            <person name="Lu H."/>
        </authorList>
    </citation>
    <scope>NUCLEOTIDE SEQUENCE [LARGE SCALE GENOMIC DNA]</scope>
    <source>
        <strain evidence="1 2">DC21W</strain>
    </source>
</reference>
<comment type="caution">
    <text evidence="1">The sequence shown here is derived from an EMBL/GenBank/DDBJ whole genome shotgun (WGS) entry which is preliminary data.</text>
</comment>
<accession>A0ABT5IUD7</accession>
<dbReference type="EMBL" id="JAQQLF010000002">
    <property type="protein sequence ID" value="MDC7716190.1"/>
    <property type="molecule type" value="Genomic_DNA"/>
</dbReference>
<evidence type="ECO:0000313" key="2">
    <source>
        <dbReference type="Proteomes" id="UP001219956"/>
    </source>
</evidence>
<evidence type="ECO:0000313" key="1">
    <source>
        <dbReference type="EMBL" id="MDC7716190.1"/>
    </source>
</evidence>
<dbReference type="RefSeq" id="WP_272750619.1">
    <property type="nucleotide sequence ID" value="NZ_JAQQLF010000002.1"/>
</dbReference>
<dbReference type="Proteomes" id="UP001219956">
    <property type="component" value="Unassembled WGS sequence"/>
</dbReference>
<protein>
    <submittedName>
        <fullName evidence="1">Uncharacterized protein</fullName>
    </submittedName>
</protein>
<organism evidence="1 2">
    <name type="scientific">Vogesella aquatica</name>
    <dbReference type="NCBI Taxonomy" id="2984206"/>
    <lineage>
        <taxon>Bacteria</taxon>
        <taxon>Pseudomonadati</taxon>
        <taxon>Pseudomonadota</taxon>
        <taxon>Betaproteobacteria</taxon>
        <taxon>Neisseriales</taxon>
        <taxon>Chromobacteriaceae</taxon>
        <taxon>Vogesella</taxon>
    </lineage>
</organism>
<sequence>MKYSIVSVSKYLGCKSSAILADDFCKDWRFRKVERRGSDSYRNDYIFSRRGLSFASDGDDVVVAIFLSFKASPPFDSGFDDLPFSFGRLEVRNRFGEPSGSREKFHDPILGEYGGWDCFNFPNHVLHVQYSSERDGIELITLMTPDMAS</sequence>